<name>Q168D5_ROSDO</name>
<dbReference type="AlphaFoldDB" id="Q168D5"/>
<protein>
    <recommendedName>
        <fullName evidence="1">HEPN AbiU2-like domain-containing protein</fullName>
    </recommendedName>
</protein>
<dbReference type="eggNOG" id="ENOG5031AFN">
    <property type="taxonomic scope" value="Bacteria"/>
</dbReference>
<dbReference type="HOGENOM" id="CLU_1160375_0_0_5"/>
<organism evidence="2 3">
    <name type="scientific">Roseobacter denitrificans (strain ATCC 33942 / OCh 114)</name>
    <name type="common">Erythrobacter sp. (strain OCh 114)</name>
    <name type="synonym">Roseobacter denitrificans</name>
    <dbReference type="NCBI Taxonomy" id="375451"/>
    <lineage>
        <taxon>Bacteria</taxon>
        <taxon>Pseudomonadati</taxon>
        <taxon>Pseudomonadota</taxon>
        <taxon>Alphaproteobacteria</taxon>
        <taxon>Rhodobacterales</taxon>
        <taxon>Roseobacteraceae</taxon>
        <taxon>Roseobacter</taxon>
    </lineage>
</organism>
<sequence length="239" mass="27360">MKPEKLEDPELCRRVKRLDKVVGQLEKRFSSALYDIGSLKGTVDNPNVGKKLGHSYSGHFLDTSIRALSAKVALFVTKSFDKNSHSVTSFLREVDGMAPYIEHVRKSKHPDWSDEWLEVGGVAKTIRELSERVDLLQSSEQFLALKINRDEMLAHSLEGESGQRRKLNKIDIDPSPITYRQLLDMSVETAEIISEAIRIWTFSVIDPKDWIENAEEYAVMFWHSIPSLTEVEEMPDKKE</sequence>
<proteinExistence type="predicted"/>
<dbReference type="Proteomes" id="UP000007029">
    <property type="component" value="Chromosome"/>
</dbReference>
<keyword evidence="3" id="KW-1185">Reference proteome</keyword>
<dbReference type="KEGG" id="rde:RD1_2056"/>
<reference evidence="2 3" key="1">
    <citation type="journal article" date="2007" name="J. Bacteriol.">
        <title>The complete genome sequence of Roseobacter denitrificans reveals a mixotrophic rather than photosynthetic metabolism.</title>
        <authorList>
            <person name="Swingley W.D."/>
            <person name="Sadekar S."/>
            <person name="Mastrian S.D."/>
            <person name="Matthies H.J."/>
            <person name="Hao J."/>
            <person name="Ramos H."/>
            <person name="Acharya C.R."/>
            <person name="Conrad A.L."/>
            <person name="Taylor H.L."/>
            <person name="Dejesa L.C."/>
            <person name="Shah M.K."/>
            <person name="O'huallachain M.E."/>
            <person name="Lince M.T."/>
            <person name="Blankenship R.E."/>
            <person name="Beatty J.T."/>
            <person name="Touchman J.W."/>
        </authorList>
    </citation>
    <scope>NUCLEOTIDE SEQUENCE [LARGE SCALE GENOMIC DNA]</scope>
    <source>
        <strain evidence="3">ATCC 33942 / OCh 114</strain>
    </source>
</reference>
<evidence type="ECO:0000313" key="2">
    <source>
        <dbReference type="EMBL" id="ABG31658.1"/>
    </source>
</evidence>
<dbReference type="EMBL" id="CP000362">
    <property type="protein sequence ID" value="ABG31658.1"/>
    <property type="molecule type" value="Genomic_DNA"/>
</dbReference>
<dbReference type="STRING" id="375451.RD1_2056"/>
<gene>
    <name evidence="2" type="ordered locus">RD1_2056</name>
</gene>
<dbReference type="Pfam" id="PF18734">
    <property type="entry name" value="HEPN_AbiU2"/>
    <property type="match status" value="1"/>
</dbReference>
<evidence type="ECO:0000259" key="1">
    <source>
        <dbReference type="Pfam" id="PF18734"/>
    </source>
</evidence>
<dbReference type="RefSeq" id="WP_011568275.1">
    <property type="nucleotide sequence ID" value="NC_008209.1"/>
</dbReference>
<feature type="domain" description="HEPN AbiU2-like" evidence="1">
    <location>
        <begin position="9"/>
        <end position="221"/>
    </location>
</feature>
<accession>Q168D5</accession>
<evidence type="ECO:0000313" key="3">
    <source>
        <dbReference type="Proteomes" id="UP000007029"/>
    </source>
</evidence>
<dbReference type="InterPro" id="IPR040704">
    <property type="entry name" value="HEPN_AbiU2"/>
</dbReference>
<dbReference type="OrthoDB" id="7863171at2"/>